<keyword evidence="6 7" id="KW-0472">Membrane</keyword>
<dbReference type="SUPFAM" id="SSF161098">
    <property type="entry name" value="MetI-like"/>
    <property type="match status" value="1"/>
</dbReference>
<dbReference type="Pfam" id="PF00528">
    <property type="entry name" value="BPD_transp_1"/>
    <property type="match status" value="1"/>
</dbReference>
<dbReference type="Proteomes" id="UP001652445">
    <property type="component" value="Unassembled WGS sequence"/>
</dbReference>
<feature type="domain" description="ABC transmembrane type-1" evidence="8">
    <location>
        <begin position="68"/>
        <end position="259"/>
    </location>
</feature>
<dbReference type="EMBL" id="JAOQIO010000010">
    <property type="protein sequence ID" value="MCU6791563.1"/>
    <property type="molecule type" value="Genomic_DNA"/>
</dbReference>
<dbReference type="InterPro" id="IPR035906">
    <property type="entry name" value="MetI-like_sf"/>
</dbReference>
<evidence type="ECO:0000313" key="10">
    <source>
        <dbReference type="Proteomes" id="UP001652445"/>
    </source>
</evidence>
<name>A0ABT2UA89_9BACL</name>
<dbReference type="PANTHER" id="PTHR43744:SF12">
    <property type="entry name" value="ABC TRANSPORTER PERMEASE PROTEIN MG189-RELATED"/>
    <property type="match status" value="1"/>
</dbReference>
<evidence type="ECO:0000256" key="4">
    <source>
        <dbReference type="ARBA" id="ARBA00022692"/>
    </source>
</evidence>
<dbReference type="RefSeq" id="WP_262683116.1">
    <property type="nucleotide sequence ID" value="NZ_JAOQIO010000010.1"/>
</dbReference>
<organism evidence="9 10">
    <name type="scientific">Paenibacillus baimaensis</name>
    <dbReference type="NCBI Taxonomy" id="2982185"/>
    <lineage>
        <taxon>Bacteria</taxon>
        <taxon>Bacillati</taxon>
        <taxon>Bacillota</taxon>
        <taxon>Bacilli</taxon>
        <taxon>Bacillales</taxon>
        <taxon>Paenibacillaceae</taxon>
        <taxon>Paenibacillus</taxon>
    </lineage>
</organism>
<dbReference type="Gene3D" id="1.10.3720.10">
    <property type="entry name" value="MetI-like"/>
    <property type="match status" value="1"/>
</dbReference>
<keyword evidence="10" id="KW-1185">Reference proteome</keyword>
<comment type="caution">
    <text evidence="9">The sequence shown here is derived from an EMBL/GenBank/DDBJ whole genome shotgun (WGS) entry which is preliminary data.</text>
</comment>
<keyword evidence="5 7" id="KW-1133">Transmembrane helix</keyword>
<evidence type="ECO:0000259" key="8">
    <source>
        <dbReference type="PROSITE" id="PS50928"/>
    </source>
</evidence>
<dbReference type="CDD" id="cd06261">
    <property type="entry name" value="TM_PBP2"/>
    <property type="match status" value="1"/>
</dbReference>
<evidence type="ECO:0000256" key="7">
    <source>
        <dbReference type="RuleBase" id="RU363032"/>
    </source>
</evidence>
<feature type="transmembrane region" description="Helical" evidence="7">
    <location>
        <begin position="67"/>
        <end position="91"/>
    </location>
</feature>
<proteinExistence type="inferred from homology"/>
<gene>
    <name evidence="9" type="ORF">OB236_05405</name>
</gene>
<evidence type="ECO:0000256" key="3">
    <source>
        <dbReference type="ARBA" id="ARBA00022475"/>
    </source>
</evidence>
<evidence type="ECO:0000256" key="2">
    <source>
        <dbReference type="ARBA" id="ARBA00022448"/>
    </source>
</evidence>
<evidence type="ECO:0000313" key="9">
    <source>
        <dbReference type="EMBL" id="MCU6791563.1"/>
    </source>
</evidence>
<dbReference type="PANTHER" id="PTHR43744">
    <property type="entry name" value="ABC TRANSPORTER PERMEASE PROTEIN MG189-RELATED-RELATED"/>
    <property type="match status" value="1"/>
</dbReference>
<keyword evidence="3" id="KW-1003">Cell membrane</keyword>
<comment type="similarity">
    <text evidence="7">Belongs to the binding-protein-dependent transport system permease family.</text>
</comment>
<reference evidence="9 10" key="1">
    <citation type="submission" date="2022-09" db="EMBL/GenBank/DDBJ databases">
        <authorList>
            <person name="Han X.L."/>
            <person name="Wang Q."/>
            <person name="Lu T."/>
        </authorList>
    </citation>
    <scope>NUCLEOTIDE SEQUENCE [LARGE SCALE GENOMIC DNA]</scope>
    <source>
        <strain evidence="9 10">WQ 127069</strain>
    </source>
</reference>
<feature type="transmembrane region" description="Helical" evidence="7">
    <location>
        <begin position="136"/>
        <end position="159"/>
    </location>
</feature>
<evidence type="ECO:0000256" key="1">
    <source>
        <dbReference type="ARBA" id="ARBA00004651"/>
    </source>
</evidence>
<feature type="transmembrane region" description="Helical" evidence="7">
    <location>
        <begin position="238"/>
        <end position="258"/>
    </location>
</feature>
<comment type="subcellular location">
    <subcellularLocation>
        <location evidence="1 7">Cell membrane</location>
        <topology evidence="1 7">Multi-pass membrane protein</topology>
    </subcellularLocation>
</comment>
<keyword evidence="4 7" id="KW-0812">Transmembrane</keyword>
<evidence type="ECO:0000256" key="5">
    <source>
        <dbReference type="ARBA" id="ARBA00022989"/>
    </source>
</evidence>
<protein>
    <submittedName>
        <fullName evidence="9">Carbohydrate ABC transporter permease</fullName>
    </submittedName>
</protein>
<sequence length="274" mass="30607">MRYGVGLLMLELLLILSAVLMLYPFYLTFLNSFKTYLEVSQSLIALPGSWTLDNFSKVWVSMNYPRALLNSIVVTVCSVGGVLLVSSAAAYRLVRSPGKVSQLIFFLVLSSMVIPFQIVMIPALKVAKDLYLINSVYGLVIMYWGFLVPMALFLYHGFVKTIPIELEEAAFIDGCGPFKMFYKVVMPLLMPITTTIAIINVLGVFNDFMLPLVMISSDKFRTLPLAVSIFFGDYGNEWNSIMAALTISMFPIIVFFLFMQRFIIQGLVAGAVKG</sequence>
<feature type="transmembrane region" description="Helical" evidence="7">
    <location>
        <begin position="7"/>
        <end position="26"/>
    </location>
</feature>
<dbReference type="PROSITE" id="PS50928">
    <property type="entry name" value="ABC_TM1"/>
    <property type="match status" value="1"/>
</dbReference>
<feature type="transmembrane region" description="Helical" evidence="7">
    <location>
        <begin position="180"/>
        <end position="205"/>
    </location>
</feature>
<accession>A0ABT2UA89</accession>
<feature type="transmembrane region" description="Helical" evidence="7">
    <location>
        <begin position="103"/>
        <end position="124"/>
    </location>
</feature>
<keyword evidence="2 7" id="KW-0813">Transport</keyword>
<evidence type="ECO:0000256" key="6">
    <source>
        <dbReference type="ARBA" id="ARBA00023136"/>
    </source>
</evidence>
<dbReference type="InterPro" id="IPR000515">
    <property type="entry name" value="MetI-like"/>
</dbReference>